<feature type="region of interest" description="Disordered" evidence="1">
    <location>
        <begin position="16"/>
        <end position="38"/>
    </location>
</feature>
<organism evidence="2 3">
    <name type="scientific">Gonium pectorale</name>
    <name type="common">Green alga</name>
    <dbReference type="NCBI Taxonomy" id="33097"/>
    <lineage>
        <taxon>Eukaryota</taxon>
        <taxon>Viridiplantae</taxon>
        <taxon>Chlorophyta</taxon>
        <taxon>core chlorophytes</taxon>
        <taxon>Chlorophyceae</taxon>
        <taxon>CS clade</taxon>
        <taxon>Chlamydomonadales</taxon>
        <taxon>Volvocaceae</taxon>
        <taxon>Gonium</taxon>
    </lineage>
</organism>
<dbReference type="EMBL" id="LSYV01000257">
    <property type="protein sequence ID" value="KXZ41864.1"/>
    <property type="molecule type" value="Genomic_DNA"/>
</dbReference>
<protein>
    <submittedName>
        <fullName evidence="2">Uncharacterized protein</fullName>
    </submittedName>
</protein>
<dbReference type="Proteomes" id="UP000075714">
    <property type="component" value="Unassembled WGS sequence"/>
</dbReference>
<sequence>MPTTTSQNRFVVIGSAGREGEDASSANAIGGRTEQEDISERCLNNTPSRDSCGHLAGPVCNNVSLDVFGTAGLALPASTNLYRKPHLVCDKEKGAASVGLAYNARDGFLQVIRPRGGSVLVPAAGTVKETDAVPAWETMRGQDPCPVTVVIRRKRAAPDDSPAASPGPLDSVAAVSGVGA</sequence>
<evidence type="ECO:0000313" key="2">
    <source>
        <dbReference type="EMBL" id="KXZ41864.1"/>
    </source>
</evidence>
<reference evidence="3" key="1">
    <citation type="journal article" date="2016" name="Nat. Commun.">
        <title>The Gonium pectorale genome demonstrates co-option of cell cycle regulation during the evolution of multicellularity.</title>
        <authorList>
            <person name="Hanschen E.R."/>
            <person name="Marriage T.N."/>
            <person name="Ferris P.J."/>
            <person name="Hamaji T."/>
            <person name="Toyoda A."/>
            <person name="Fujiyama A."/>
            <person name="Neme R."/>
            <person name="Noguchi H."/>
            <person name="Minakuchi Y."/>
            <person name="Suzuki M."/>
            <person name="Kawai-Toyooka H."/>
            <person name="Smith D.R."/>
            <person name="Sparks H."/>
            <person name="Anderson J."/>
            <person name="Bakaric R."/>
            <person name="Luria V."/>
            <person name="Karger A."/>
            <person name="Kirschner M.W."/>
            <person name="Durand P.M."/>
            <person name="Michod R.E."/>
            <person name="Nozaki H."/>
            <person name="Olson B.J."/>
        </authorList>
    </citation>
    <scope>NUCLEOTIDE SEQUENCE [LARGE SCALE GENOMIC DNA]</scope>
    <source>
        <strain evidence="3">NIES-2863</strain>
    </source>
</reference>
<dbReference type="AlphaFoldDB" id="A0A150FW67"/>
<accession>A0A150FW67</accession>
<gene>
    <name evidence="2" type="ORF">GPECTOR_258g655</name>
</gene>
<evidence type="ECO:0000256" key="1">
    <source>
        <dbReference type="SAM" id="MobiDB-lite"/>
    </source>
</evidence>
<proteinExistence type="predicted"/>
<comment type="caution">
    <text evidence="2">The sequence shown here is derived from an EMBL/GenBank/DDBJ whole genome shotgun (WGS) entry which is preliminary data.</text>
</comment>
<feature type="region of interest" description="Disordered" evidence="1">
    <location>
        <begin position="155"/>
        <end position="180"/>
    </location>
</feature>
<evidence type="ECO:0000313" key="3">
    <source>
        <dbReference type="Proteomes" id="UP000075714"/>
    </source>
</evidence>
<name>A0A150FW67_GONPE</name>
<keyword evidence="3" id="KW-1185">Reference proteome</keyword>
<feature type="compositionally biased region" description="Low complexity" evidence="1">
    <location>
        <begin position="159"/>
        <end position="171"/>
    </location>
</feature>